<dbReference type="AlphaFoldDB" id="A0AAN7JXA6"/>
<dbReference type="Proteomes" id="UP001345219">
    <property type="component" value="Chromosome 2"/>
</dbReference>
<evidence type="ECO:0000256" key="1">
    <source>
        <dbReference type="SAM" id="MobiDB-lite"/>
    </source>
</evidence>
<dbReference type="Pfam" id="PF07816">
    <property type="entry name" value="DUF1645"/>
    <property type="match status" value="1"/>
</dbReference>
<dbReference type="PANTHER" id="PTHR33095:SF127">
    <property type="entry name" value="OS05G0578100 PROTEIN"/>
    <property type="match status" value="1"/>
</dbReference>
<evidence type="ECO:0000313" key="3">
    <source>
        <dbReference type="Proteomes" id="UP001345219"/>
    </source>
</evidence>
<dbReference type="InterPro" id="IPR012442">
    <property type="entry name" value="DUF1645_plant"/>
</dbReference>
<protein>
    <submittedName>
        <fullName evidence="2">Uncharacterized protein</fullName>
    </submittedName>
</protein>
<name>A0AAN7JXA6_9MYRT</name>
<evidence type="ECO:0000313" key="2">
    <source>
        <dbReference type="EMBL" id="KAK4754709.1"/>
    </source>
</evidence>
<feature type="compositionally biased region" description="Low complexity" evidence="1">
    <location>
        <begin position="55"/>
        <end position="64"/>
    </location>
</feature>
<keyword evidence="3" id="KW-1185">Reference proteome</keyword>
<gene>
    <name evidence="2" type="ORF">SAY87_002813</name>
</gene>
<proteinExistence type="predicted"/>
<dbReference type="PANTHER" id="PTHR33095">
    <property type="entry name" value="OS07G0619500 PROTEIN"/>
    <property type="match status" value="1"/>
</dbReference>
<accession>A0AAN7JXA6</accession>
<dbReference type="EMBL" id="JAXIOK010000015">
    <property type="protein sequence ID" value="KAK4754709.1"/>
    <property type="molecule type" value="Genomic_DNA"/>
</dbReference>
<comment type="caution">
    <text evidence="2">The sequence shown here is derived from an EMBL/GenBank/DDBJ whole genome shotgun (WGS) entry which is preliminary data.</text>
</comment>
<reference evidence="2 3" key="1">
    <citation type="journal article" date="2023" name="Hortic Res">
        <title>Pangenome of water caltrop reveals structural variations and asymmetric subgenome divergence after allopolyploidization.</title>
        <authorList>
            <person name="Zhang X."/>
            <person name="Chen Y."/>
            <person name="Wang L."/>
            <person name="Yuan Y."/>
            <person name="Fang M."/>
            <person name="Shi L."/>
            <person name="Lu R."/>
            <person name="Comes H.P."/>
            <person name="Ma Y."/>
            <person name="Chen Y."/>
            <person name="Huang G."/>
            <person name="Zhou Y."/>
            <person name="Zheng Z."/>
            <person name="Qiu Y."/>
        </authorList>
    </citation>
    <scope>NUCLEOTIDE SEQUENCE [LARGE SCALE GENOMIC DNA]</scope>
    <source>
        <tissue evidence="2">Roots</tissue>
    </source>
</reference>
<organism evidence="2 3">
    <name type="scientific">Trapa incisa</name>
    <dbReference type="NCBI Taxonomy" id="236973"/>
    <lineage>
        <taxon>Eukaryota</taxon>
        <taxon>Viridiplantae</taxon>
        <taxon>Streptophyta</taxon>
        <taxon>Embryophyta</taxon>
        <taxon>Tracheophyta</taxon>
        <taxon>Spermatophyta</taxon>
        <taxon>Magnoliopsida</taxon>
        <taxon>eudicotyledons</taxon>
        <taxon>Gunneridae</taxon>
        <taxon>Pentapetalae</taxon>
        <taxon>rosids</taxon>
        <taxon>malvids</taxon>
        <taxon>Myrtales</taxon>
        <taxon>Lythraceae</taxon>
        <taxon>Trapa</taxon>
    </lineage>
</organism>
<feature type="compositionally biased region" description="Basic and acidic residues" evidence="1">
    <location>
        <begin position="28"/>
        <end position="42"/>
    </location>
</feature>
<sequence length="112" mass="12312">MDLLQRSNRDGRDSFVFLTPASSSSTSKEPHHEAPPPREKRGPAKGKPPAKERASASAAGAFYARNKTSVKEGDRRRSYLPYRRDLVGFFSAVNGLGPSSSHSERLPTFLHS</sequence>
<feature type="region of interest" description="Disordered" evidence="1">
    <location>
        <begin position="1"/>
        <end position="77"/>
    </location>
</feature>
<feature type="region of interest" description="Disordered" evidence="1">
    <location>
        <begin position="93"/>
        <end position="112"/>
    </location>
</feature>